<dbReference type="EMBL" id="LSRX01002294">
    <property type="protein sequence ID" value="OLP75755.1"/>
    <property type="molecule type" value="Genomic_DNA"/>
</dbReference>
<comment type="caution">
    <text evidence="1">The sequence shown here is derived from an EMBL/GenBank/DDBJ whole genome shotgun (WGS) entry which is preliminary data.</text>
</comment>
<gene>
    <name evidence="1" type="ORF">AK812_SmicGene44400</name>
</gene>
<accession>A0A1Q9BYL4</accession>
<evidence type="ECO:0000313" key="2">
    <source>
        <dbReference type="Proteomes" id="UP000186817"/>
    </source>
</evidence>
<sequence>MGGTSSVVLVPCARNGELPNGWREELQAHCRNNPQDHCALPPDGDDPDAASEAFRGWIVSVVKNAQTSTFGPKYIPWALPPDGDDPDAASEAFRGWIVSVVKNAQTSSALSEGTASRRYIFIDSFVTSSDIQVVVPG</sequence>
<keyword evidence="2" id="KW-1185">Reference proteome</keyword>
<dbReference type="Proteomes" id="UP000186817">
    <property type="component" value="Unassembled WGS sequence"/>
</dbReference>
<organism evidence="1 2">
    <name type="scientific">Symbiodinium microadriaticum</name>
    <name type="common">Dinoflagellate</name>
    <name type="synonym">Zooxanthella microadriatica</name>
    <dbReference type="NCBI Taxonomy" id="2951"/>
    <lineage>
        <taxon>Eukaryota</taxon>
        <taxon>Sar</taxon>
        <taxon>Alveolata</taxon>
        <taxon>Dinophyceae</taxon>
        <taxon>Suessiales</taxon>
        <taxon>Symbiodiniaceae</taxon>
        <taxon>Symbiodinium</taxon>
    </lineage>
</organism>
<reference evidence="1 2" key="1">
    <citation type="submission" date="2016-02" db="EMBL/GenBank/DDBJ databases">
        <title>Genome analysis of coral dinoflagellate symbionts highlights evolutionary adaptations to a symbiotic lifestyle.</title>
        <authorList>
            <person name="Aranda M."/>
            <person name="Li Y."/>
            <person name="Liew Y.J."/>
            <person name="Baumgarten S."/>
            <person name="Simakov O."/>
            <person name="Wilson M."/>
            <person name="Piel J."/>
            <person name="Ashoor H."/>
            <person name="Bougouffa S."/>
            <person name="Bajic V.B."/>
            <person name="Ryu T."/>
            <person name="Ravasi T."/>
            <person name="Bayer T."/>
            <person name="Micklem G."/>
            <person name="Kim H."/>
            <person name="Bhak J."/>
            <person name="Lajeunesse T.C."/>
            <person name="Voolstra C.R."/>
        </authorList>
    </citation>
    <scope>NUCLEOTIDE SEQUENCE [LARGE SCALE GENOMIC DNA]</scope>
    <source>
        <strain evidence="1 2">CCMP2467</strain>
    </source>
</reference>
<name>A0A1Q9BYL4_SYMMI</name>
<evidence type="ECO:0000313" key="1">
    <source>
        <dbReference type="EMBL" id="OLP75755.1"/>
    </source>
</evidence>
<protein>
    <submittedName>
        <fullName evidence="1">Uncharacterized protein</fullName>
    </submittedName>
</protein>
<proteinExistence type="predicted"/>
<dbReference type="AlphaFoldDB" id="A0A1Q9BYL4"/>